<protein>
    <submittedName>
        <fullName evidence="2">Uncharacterized protein</fullName>
    </submittedName>
</protein>
<gene>
    <name evidence="2" type="ORF">AGLY_007682</name>
</gene>
<evidence type="ECO:0000313" key="3">
    <source>
        <dbReference type="Proteomes" id="UP000475862"/>
    </source>
</evidence>
<evidence type="ECO:0000313" key="2">
    <source>
        <dbReference type="EMBL" id="KAE9535781.1"/>
    </source>
</evidence>
<accession>A0A6G0TN62</accession>
<feature type="transmembrane region" description="Helical" evidence="1">
    <location>
        <begin position="48"/>
        <end position="69"/>
    </location>
</feature>
<keyword evidence="1" id="KW-1133">Transmembrane helix</keyword>
<dbReference type="AlphaFoldDB" id="A0A6G0TN62"/>
<organism evidence="2 3">
    <name type="scientific">Aphis glycines</name>
    <name type="common">Soybean aphid</name>
    <dbReference type="NCBI Taxonomy" id="307491"/>
    <lineage>
        <taxon>Eukaryota</taxon>
        <taxon>Metazoa</taxon>
        <taxon>Ecdysozoa</taxon>
        <taxon>Arthropoda</taxon>
        <taxon>Hexapoda</taxon>
        <taxon>Insecta</taxon>
        <taxon>Pterygota</taxon>
        <taxon>Neoptera</taxon>
        <taxon>Paraneoptera</taxon>
        <taxon>Hemiptera</taxon>
        <taxon>Sternorrhyncha</taxon>
        <taxon>Aphidomorpha</taxon>
        <taxon>Aphidoidea</taxon>
        <taxon>Aphididae</taxon>
        <taxon>Aphidini</taxon>
        <taxon>Aphis</taxon>
        <taxon>Aphis</taxon>
    </lineage>
</organism>
<keyword evidence="3" id="KW-1185">Reference proteome</keyword>
<keyword evidence="1" id="KW-0812">Transmembrane</keyword>
<proteinExistence type="predicted"/>
<feature type="transmembrane region" description="Helical" evidence="1">
    <location>
        <begin position="15"/>
        <end position="36"/>
    </location>
</feature>
<dbReference type="Proteomes" id="UP000475862">
    <property type="component" value="Unassembled WGS sequence"/>
</dbReference>
<name>A0A6G0TN62_APHGL</name>
<reference evidence="2 3" key="1">
    <citation type="submission" date="2019-08" db="EMBL/GenBank/DDBJ databases">
        <title>The genome of the soybean aphid Biotype 1, its phylome, world population structure and adaptation to the North American continent.</title>
        <authorList>
            <person name="Giordano R."/>
            <person name="Donthu R.K."/>
            <person name="Hernandez A.G."/>
            <person name="Wright C.L."/>
            <person name="Zimin A.V."/>
        </authorList>
    </citation>
    <scope>NUCLEOTIDE SEQUENCE [LARGE SCALE GENOMIC DNA]</scope>
    <source>
        <tissue evidence="2">Whole aphids</tissue>
    </source>
</reference>
<dbReference type="EMBL" id="VYZN01000025">
    <property type="protein sequence ID" value="KAE9535781.1"/>
    <property type="molecule type" value="Genomic_DNA"/>
</dbReference>
<keyword evidence="1" id="KW-0472">Membrane</keyword>
<comment type="caution">
    <text evidence="2">The sequence shown here is derived from an EMBL/GenBank/DDBJ whole genome shotgun (WGS) entry which is preliminary data.</text>
</comment>
<sequence>MVNSRTLTTETPNGISVLICYMLNFILLTRCLICHFEHFVQKIGEKKIKTFILMIILLYFFITIVQHSVSIHDKRTCVKPINGHGLTYYMEDLEEYYCLTFKKFVINIASMYTNRFDILLLLFQAHSSLAFHTPLPSSYCSFLKMGTVVFSLSIVPINIDIAPHCGDYLPPLMGGITATTSFSLKVISKLSDIRILYFRQLTSLSKKYNCNIYHVYYVVPIKK</sequence>
<evidence type="ECO:0000256" key="1">
    <source>
        <dbReference type="SAM" id="Phobius"/>
    </source>
</evidence>